<evidence type="ECO:0000313" key="1">
    <source>
        <dbReference type="EMBL" id="TPP62016.1"/>
    </source>
</evidence>
<name>A0A504YP86_FASGI</name>
<reference evidence="1 2" key="1">
    <citation type="submission" date="2019-04" db="EMBL/GenBank/DDBJ databases">
        <title>Annotation for the trematode Fasciola gigantica.</title>
        <authorList>
            <person name="Choi Y.-J."/>
        </authorList>
    </citation>
    <scope>NUCLEOTIDE SEQUENCE [LARGE SCALE GENOMIC DNA]</scope>
    <source>
        <strain evidence="1">Uganda_cow_1</strain>
    </source>
</reference>
<dbReference type="AlphaFoldDB" id="A0A504YP86"/>
<comment type="caution">
    <text evidence="1">The sequence shown here is derived from an EMBL/GenBank/DDBJ whole genome shotgun (WGS) entry which is preliminary data.</text>
</comment>
<sequence length="171" mass="19001">MSASTDDTLPMTPLSQRYTVRRRYTVNHFHIPVPLTSDDNIIEIPMSQRIRTESPIQSPPPGVASRRLATLHRSKSSANVSFHGNYSPPILMSHRRSTEDATLSNVAGASTTQLATVPVSPQNMLAYAKKWQDYFERMLSNRNGLRKDVALMIAKLGGITCRLEATNATAY</sequence>
<keyword evidence="2" id="KW-1185">Reference proteome</keyword>
<organism evidence="1 2">
    <name type="scientific">Fasciola gigantica</name>
    <name type="common">Giant liver fluke</name>
    <dbReference type="NCBI Taxonomy" id="46835"/>
    <lineage>
        <taxon>Eukaryota</taxon>
        <taxon>Metazoa</taxon>
        <taxon>Spiralia</taxon>
        <taxon>Lophotrochozoa</taxon>
        <taxon>Platyhelminthes</taxon>
        <taxon>Trematoda</taxon>
        <taxon>Digenea</taxon>
        <taxon>Plagiorchiida</taxon>
        <taxon>Echinostomata</taxon>
        <taxon>Echinostomatoidea</taxon>
        <taxon>Fasciolidae</taxon>
        <taxon>Fasciola</taxon>
    </lineage>
</organism>
<gene>
    <name evidence="1" type="ORF">FGIG_01672</name>
</gene>
<proteinExistence type="predicted"/>
<dbReference type="EMBL" id="SUNJ01007417">
    <property type="protein sequence ID" value="TPP62016.1"/>
    <property type="molecule type" value="Genomic_DNA"/>
</dbReference>
<protein>
    <submittedName>
        <fullName evidence="1">Uncharacterized protein</fullName>
    </submittedName>
</protein>
<evidence type="ECO:0000313" key="2">
    <source>
        <dbReference type="Proteomes" id="UP000316759"/>
    </source>
</evidence>
<accession>A0A504YP86</accession>
<dbReference type="Proteomes" id="UP000316759">
    <property type="component" value="Unassembled WGS sequence"/>
</dbReference>